<protein>
    <submittedName>
        <fullName evidence="1">6476_t:CDS:1</fullName>
    </submittedName>
</protein>
<name>A0A9N9DA72_9GLOM</name>
<dbReference type="Gene3D" id="3.80.10.10">
    <property type="entry name" value="Ribonuclease Inhibitor"/>
    <property type="match status" value="1"/>
</dbReference>
<dbReference type="OrthoDB" id="2440685at2759"/>
<proteinExistence type="predicted"/>
<organism evidence="1 2">
    <name type="scientific">Ambispora gerdemannii</name>
    <dbReference type="NCBI Taxonomy" id="144530"/>
    <lineage>
        <taxon>Eukaryota</taxon>
        <taxon>Fungi</taxon>
        <taxon>Fungi incertae sedis</taxon>
        <taxon>Mucoromycota</taxon>
        <taxon>Glomeromycotina</taxon>
        <taxon>Glomeromycetes</taxon>
        <taxon>Archaeosporales</taxon>
        <taxon>Ambisporaceae</taxon>
        <taxon>Ambispora</taxon>
    </lineage>
</organism>
<dbReference type="SUPFAM" id="SSF52047">
    <property type="entry name" value="RNI-like"/>
    <property type="match status" value="1"/>
</dbReference>
<dbReference type="EMBL" id="CAJVPL010003201">
    <property type="protein sequence ID" value="CAG8628136.1"/>
    <property type="molecule type" value="Genomic_DNA"/>
</dbReference>
<evidence type="ECO:0000313" key="2">
    <source>
        <dbReference type="Proteomes" id="UP000789831"/>
    </source>
</evidence>
<dbReference type="AlphaFoldDB" id="A0A9N9DA72"/>
<evidence type="ECO:0000313" key="1">
    <source>
        <dbReference type="EMBL" id="CAG8628136.1"/>
    </source>
</evidence>
<dbReference type="InterPro" id="IPR032675">
    <property type="entry name" value="LRR_dom_sf"/>
</dbReference>
<dbReference type="Proteomes" id="UP000789831">
    <property type="component" value="Unassembled WGS sequence"/>
</dbReference>
<comment type="caution">
    <text evidence="1">The sequence shown here is derived from an EMBL/GenBank/DDBJ whole genome shotgun (WGS) entry which is preliminary data.</text>
</comment>
<keyword evidence="2" id="KW-1185">Reference proteome</keyword>
<sequence length="203" mass="23370">ELVIENFPNLQKINVSSFRQEELDVDEVSRQQLQKVNSEETNQLPKAKTGVLDCSEYKDLRYIFISNSVDSSKLEIKGGSYYYGEEKTKIIPCQSAQTYLQQNYPPNGTCQRKNESYDNLNTTDNIDNFGKTRAEITKLDIKEKGLEGNCDLTDFKNLERLYCSTNCLTNLNLTNCQQLKKIECYDNQLTTLDLSNCQQLEKL</sequence>
<gene>
    <name evidence="1" type="ORF">AGERDE_LOCUS10395</name>
</gene>
<feature type="non-terminal residue" evidence="1">
    <location>
        <position position="1"/>
    </location>
</feature>
<accession>A0A9N9DA72</accession>
<reference evidence="1" key="1">
    <citation type="submission" date="2021-06" db="EMBL/GenBank/DDBJ databases">
        <authorList>
            <person name="Kallberg Y."/>
            <person name="Tangrot J."/>
            <person name="Rosling A."/>
        </authorList>
    </citation>
    <scope>NUCLEOTIDE SEQUENCE</scope>
    <source>
        <strain evidence="1">MT106</strain>
    </source>
</reference>